<keyword evidence="5 8" id="KW-0812">Transmembrane</keyword>
<evidence type="ECO:0000256" key="8">
    <source>
        <dbReference type="RuleBase" id="RU361233"/>
    </source>
</evidence>
<feature type="domain" description="Casparian strip membrane protein" evidence="9">
    <location>
        <begin position="20"/>
        <end position="163"/>
    </location>
</feature>
<evidence type="ECO:0000313" key="11">
    <source>
        <dbReference type="Proteomes" id="UP000541444"/>
    </source>
</evidence>
<dbReference type="AlphaFoldDB" id="A0A7J7L5Q1"/>
<feature type="transmembrane region" description="Helical" evidence="8">
    <location>
        <begin position="21"/>
        <end position="43"/>
    </location>
</feature>
<organism evidence="10 11">
    <name type="scientific">Kingdonia uniflora</name>
    <dbReference type="NCBI Taxonomy" id="39325"/>
    <lineage>
        <taxon>Eukaryota</taxon>
        <taxon>Viridiplantae</taxon>
        <taxon>Streptophyta</taxon>
        <taxon>Embryophyta</taxon>
        <taxon>Tracheophyta</taxon>
        <taxon>Spermatophyta</taxon>
        <taxon>Magnoliopsida</taxon>
        <taxon>Ranunculales</taxon>
        <taxon>Circaeasteraceae</taxon>
        <taxon>Kingdonia</taxon>
    </lineage>
</organism>
<dbReference type="InterPro" id="IPR006459">
    <property type="entry name" value="CASP/CASPL"/>
</dbReference>
<sequence length="186" mass="20401">MASFEMKPELDQYEKPSKKAIICQSVLRVAGIFASLIATVLMIKSKEKTIYLGFNIDAKFSYSPPFVYFVYANATACFLSFLALANFSYCVRLANCKRHFLIFFGDLVALVLSASSLGAGTAIGLLGKYGNTHTGWLEICDKFSHFCDEVQHSLAAGYLAAILFFILTLWSSGNSKKAATVSSQQP</sequence>
<dbReference type="OrthoDB" id="1904499at2759"/>
<keyword evidence="6 8" id="KW-1133">Transmembrane helix</keyword>
<proteinExistence type="inferred from homology"/>
<dbReference type="InterPro" id="IPR006702">
    <property type="entry name" value="CASP_dom"/>
</dbReference>
<dbReference type="InterPro" id="IPR044173">
    <property type="entry name" value="CASPL"/>
</dbReference>
<evidence type="ECO:0000313" key="10">
    <source>
        <dbReference type="EMBL" id="KAF6137975.1"/>
    </source>
</evidence>
<comment type="subunit">
    <text evidence="3 8">Homodimer and heterodimers.</text>
</comment>
<keyword evidence="4 8" id="KW-1003">Cell membrane</keyword>
<dbReference type="EMBL" id="JACGCM010002618">
    <property type="protein sequence ID" value="KAF6137975.1"/>
    <property type="molecule type" value="Genomic_DNA"/>
</dbReference>
<evidence type="ECO:0000256" key="5">
    <source>
        <dbReference type="ARBA" id="ARBA00022692"/>
    </source>
</evidence>
<feature type="transmembrane region" description="Helical" evidence="8">
    <location>
        <begin position="152"/>
        <end position="170"/>
    </location>
</feature>
<dbReference type="PANTHER" id="PTHR36488">
    <property type="entry name" value="CASP-LIKE PROTEIN 1U1"/>
    <property type="match status" value="1"/>
</dbReference>
<dbReference type="Proteomes" id="UP000541444">
    <property type="component" value="Unassembled WGS sequence"/>
</dbReference>
<evidence type="ECO:0000256" key="3">
    <source>
        <dbReference type="ARBA" id="ARBA00011489"/>
    </source>
</evidence>
<dbReference type="GO" id="GO:0005886">
    <property type="term" value="C:plasma membrane"/>
    <property type="evidence" value="ECO:0007669"/>
    <property type="project" value="UniProtKB-SubCell"/>
</dbReference>
<evidence type="ECO:0000256" key="7">
    <source>
        <dbReference type="ARBA" id="ARBA00023136"/>
    </source>
</evidence>
<comment type="subcellular location">
    <subcellularLocation>
        <location evidence="1 8">Cell membrane</location>
        <topology evidence="1 8">Multi-pass membrane protein</topology>
    </subcellularLocation>
</comment>
<dbReference type="PANTHER" id="PTHR36488:SF8">
    <property type="entry name" value="CASP-LIKE PROTEIN 1U1"/>
    <property type="match status" value="1"/>
</dbReference>
<dbReference type="Pfam" id="PF04535">
    <property type="entry name" value="CASP_dom"/>
    <property type="match status" value="1"/>
</dbReference>
<gene>
    <name evidence="10" type="ORF">GIB67_041848</name>
</gene>
<accession>A0A7J7L5Q1</accession>
<comment type="similarity">
    <text evidence="2 8">Belongs to the Casparian strip membrane proteins (CASP) family.</text>
</comment>
<protein>
    <recommendedName>
        <fullName evidence="8">CASP-like protein</fullName>
    </recommendedName>
</protein>
<keyword evidence="11" id="KW-1185">Reference proteome</keyword>
<keyword evidence="7 8" id="KW-0472">Membrane</keyword>
<evidence type="ECO:0000256" key="6">
    <source>
        <dbReference type="ARBA" id="ARBA00022989"/>
    </source>
</evidence>
<evidence type="ECO:0000256" key="1">
    <source>
        <dbReference type="ARBA" id="ARBA00004651"/>
    </source>
</evidence>
<evidence type="ECO:0000259" key="9">
    <source>
        <dbReference type="Pfam" id="PF04535"/>
    </source>
</evidence>
<dbReference type="NCBIfam" id="TIGR01569">
    <property type="entry name" value="A_tha_TIGR01569"/>
    <property type="match status" value="1"/>
</dbReference>
<name>A0A7J7L5Q1_9MAGN</name>
<evidence type="ECO:0000256" key="4">
    <source>
        <dbReference type="ARBA" id="ARBA00022475"/>
    </source>
</evidence>
<comment type="caution">
    <text evidence="10">The sequence shown here is derived from an EMBL/GenBank/DDBJ whole genome shotgun (WGS) entry which is preliminary data.</text>
</comment>
<feature type="transmembrane region" description="Helical" evidence="8">
    <location>
        <begin position="66"/>
        <end position="89"/>
    </location>
</feature>
<feature type="transmembrane region" description="Helical" evidence="8">
    <location>
        <begin position="101"/>
        <end position="126"/>
    </location>
</feature>
<reference evidence="10 11" key="1">
    <citation type="journal article" date="2020" name="IScience">
        <title>Genome Sequencing of the Endangered Kingdonia uniflora (Circaeasteraceae, Ranunculales) Reveals Potential Mechanisms of Evolutionary Specialization.</title>
        <authorList>
            <person name="Sun Y."/>
            <person name="Deng T."/>
            <person name="Zhang A."/>
            <person name="Moore M.J."/>
            <person name="Landis J.B."/>
            <person name="Lin N."/>
            <person name="Zhang H."/>
            <person name="Zhang X."/>
            <person name="Huang J."/>
            <person name="Zhang X."/>
            <person name="Sun H."/>
            <person name="Wang H."/>
        </authorList>
    </citation>
    <scope>NUCLEOTIDE SEQUENCE [LARGE SCALE GENOMIC DNA]</scope>
    <source>
        <strain evidence="10">TB1705</strain>
        <tissue evidence="10">Leaf</tissue>
    </source>
</reference>
<evidence type="ECO:0000256" key="2">
    <source>
        <dbReference type="ARBA" id="ARBA00007651"/>
    </source>
</evidence>